<dbReference type="GO" id="GO:0003700">
    <property type="term" value="F:DNA-binding transcription factor activity"/>
    <property type="evidence" value="ECO:0007669"/>
    <property type="project" value="InterPro"/>
</dbReference>
<proteinExistence type="predicted"/>
<evidence type="ECO:0000256" key="1">
    <source>
        <dbReference type="ARBA" id="ARBA00023015"/>
    </source>
</evidence>
<evidence type="ECO:0000259" key="4">
    <source>
        <dbReference type="PROSITE" id="PS01124"/>
    </source>
</evidence>
<dbReference type="Pfam" id="PF12833">
    <property type="entry name" value="HTH_18"/>
    <property type="match status" value="1"/>
</dbReference>
<evidence type="ECO:0000256" key="2">
    <source>
        <dbReference type="ARBA" id="ARBA00023125"/>
    </source>
</evidence>
<dbReference type="SUPFAM" id="SSF46689">
    <property type="entry name" value="Homeodomain-like"/>
    <property type="match status" value="2"/>
</dbReference>
<dbReference type="PANTHER" id="PTHR43280:SF10">
    <property type="entry name" value="REGULATORY PROTEIN POCR"/>
    <property type="match status" value="1"/>
</dbReference>
<reference evidence="5 6" key="1">
    <citation type="submission" date="2023-10" db="EMBL/GenBank/DDBJ databases">
        <title>Wastewater isolates of ESBL- and carbapenemase-producing Gram-negative bacteria from New Zealand.</title>
        <authorList>
            <person name="Straub C."/>
            <person name="Weaver L."/>
            <person name="Cornelius A."/>
            <person name="Mcgill E."/>
            <person name="Dyet K."/>
            <person name="White L."/>
            <person name="Pattis I."/>
        </authorList>
    </citation>
    <scope>NUCLEOTIDE SEQUENCE [LARGE SCALE GENOMIC DNA]</scope>
    <source>
        <strain evidence="5 6">ESBL09</strain>
    </source>
</reference>
<dbReference type="SMART" id="SM00342">
    <property type="entry name" value="HTH_ARAC"/>
    <property type="match status" value="1"/>
</dbReference>
<dbReference type="InterPro" id="IPR020449">
    <property type="entry name" value="Tscrpt_reg_AraC-type_HTH"/>
</dbReference>
<gene>
    <name evidence="5" type="ORF">V4836_00995</name>
</gene>
<dbReference type="PROSITE" id="PS01124">
    <property type="entry name" value="HTH_ARAC_FAMILY_2"/>
    <property type="match status" value="1"/>
</dbReference>
<dbReference type="GO" id="GO:0043565">
    <property type="term" value="F:sequence-specific DNA binding"/>
    <property type="evidence" value="ECO:0007669"/>
    <property type="project" value="InterPro"/>
</dbReference>
<dbReference type="EMBL" id="JAZKKV010000001">
    <property type="protein sequence ID" value="MEE9652757.1"/>
    <property type="molecule type" value="Genomic_DNA"/>
</dbReference>
<dbReference type="InterPro" id="IPR009057">
    <property type="entry name" value="Homeodomain-like_sf"/>
</dbReference>
<dbReference type="PANTHER" id="PTHR43280">
    <property type="entry name" value="ARAC-FAMILY TRANSCRIPTIONAL REGULATOR"/>
    <property type="match status" value="1"/>
</dbReference>
<comment type="caution">
    <text evidence="5">The sequence shown here is derived from an EMBL/GenBank/DDBJ whole genome shotgun (WGS) entry which is preliminary data.</text>
</comment>
<protein>
    <submittedName>
        <fullName evidence="5">Helix-turn-helix transcriptional regulator</fullName>
    </submittedName>
</protein>
<evidence type="ECO:0000256" key="3">
    <source>
        <dbReference type="ARBA" id="ARBA00023163"/>
    </source>
</evidence>
<sequence>MKASELPADQQFFADLFSGLVLNSQRLGRVWFASHPTSLPNGSLCLDLPRLDVVLRGEYGNQLHKDQHRLTEGEMLFIPARAANLPVSDKPVMLLSLVFAPAWLGLSFYDNRTASLLRPVRRIELPHLQRGEGEGEAILTALTHLSRSPQMQDVIQPLMLSLLHLCRSVVNIRPEAQRPRSEFLYQSMCNWVQDNYAQPLTRDSVAQFFNITPNHLSKLFTQHGTMSFVEYVRWVRMAKARMILQKYHLSIAEVAQRCGYQDSDYFCRLFHREFGLTPGEYGARFKA</sequence>
<evidence type="ECO:0000313" key="5">
    <source>
        <dbReference type="EMBL" id="MEE9652757.1"/>
    </source>
</evidence>
<organism evidence="5 6">
    <name type="scientific">Kluyvera ascorbata</name>
    <dbReference type="NCBI Taxonomy" id="51288"/>
    <lineage>
        <taxon>Bacteria</taxon>
        <taxon>Pseudomonadati</taxon>
        <taxon>Pseudomonadota</taxon>
        <taxon>Gammaproteobacteria</taxon>
        <taxon>Enterobacterales</taxon>
        <taxon>Enterobacteriaceae</taxon>
        <taxon>Kluyvera</taxon>
    </lineage>
</organism>
<keyword evidence="6" id="KW-1185">Reference proteome</keyword>
<keyword evidence="3" id="KW-0804">Transcription</keyword>
<keyword evidence="1" id="KW-0805">Transcription regulation</keyword>
<dbReference type="InterPro" id="IPR018060">
    <property type="entry name" value="HTH_AraC"/>
</dbReference>
<accession>A0AB35X2Z0</accession>
<evidence type="ECO:0000313" key="6">
    <source>
        <dbReference type="Proteomes" id="UP001331691"/>
    </source>
</evidence>
<feature type="domain" description="HTH araC/xylS-type" evidence="4">
    <location>
        <begin position="186"/>
        <end position="284"/>
    </location>
</feature>
<name>A0AB35X2Z0_9ENTR</name>
<dbReference type="Proteomes" id="UP001331691">
    <property type="component" value="Unassembled WGS sequence"/>
</dbReference>
<dbReference type="Gene3D" id="1.10.10.60">
    <property type="entry name" value="Homeodomain-like"/>
    <property type="match status" value="2"/>
</dbReference>
<dbReference type="AlphaFoldDB" id="A0AB35X2Z0"/>
<keyword evidence="2" id="KW-0238">DNA-binding</keyword>
<dbReference type="PRINTS" id="PR00032">
    <property type="entry name" value="HTHARAC"/>
</dbReference>
<dbReference type="RefSeq" id="WP_331387538.1">
    <property type="nucleotide sequence ID" value="NZ_JAZKKV010000001.1"/>
</dbReference>